<evidence type="ECO:0000313" key="2">
    <source>
        <dbReference type="Proteomes" id="UP000224518"/>
    </source>
</evidence>
<reference evidence="1 2" key="1">
    <citation type="submission" date="2017-02" db="EMBL/GenBank/DDBJ databases">
        <title>Analysis of active prophages from bacterial high-throughput sequencing data.</title>
        <authorList>
            <person name="Sun Q."/>
            <person name="Zhang X."/>
            <person name="Xing S."/>
            <person name="Tong Y.-G."/>
        </authorList>
    </citation>
    <scope>NUCLEOTIDE SEQUENCE [LARGE SCALE GENOMIC DNA]</scope>
</reference>
<dbReference type="GeneID" id="77923792"/>
<evidence type="ECO:0000313" key="1">
    <source>
        <dbReference type="EMBL" id="ARM68362.1"/>
    </source>
</evidence>
<sequence length="47" mass="5819">MPKSKYYSTKQIREIINSYQIYEPHIHKEVLERLKQEFGYKEDNNND</sequence>
<name>A0A1W6JQ61_9CAUD</name>
<dbReference type="EMBL" id="KY653126">
    <property type="protein sequence ID" value="ARM68362.1"/>
    <property type="molecule type" value="Genomic_DNA"/>
</dbReference>
<accession>A0A1W6JQ61</accession>
<proteinExistence type="predicted"/>
<organism evidence="1 2">
    <name type="scientific">Staphylococcus virus IME1354_01</name>
    <dbReference type="NCBI Taxonomy" id="3070820"/>
    <lineage>
        <taxon>Viruses</taxon>
        <taxon>Duplodnaviria</taxon>
        <taxon>Heunggongvirae</taxon>
        <taxon>Uroviricota</taxon>
        <taxon>Caudoviricetes</taxon>
        <taxon>Zhangqianvirus</taxon>
        <taxon>Zhangqianvirus IME1354</taxon>
    </lineage>
</organism>
<dbReference type="Proteomes" id="UP000224518">
    <property type="component" value="Segment"/>
</dbReference>
<keyword evidence="2" id="KW-1185">Reference proteome</keyword>
<protein>
    <submittedName>
        <fullName evidence="1">Uncharacterized protein</fullName>
    </submittedName>
</protein>
<dbReference type="KEGG" id="vg:77923792"/>
<dbReference type="RefSeq" id="YP_010648354.1">
    <property type="nucleotide sequence ID" value="NC_070727.1"/>
</dbReference>